<name>A0A9P5N9Q7_GYMJU</name>
<feature type="transmembrane region" description="Helical" evidence="1">
    <location>
        <begin position="6"/>
        <end position="22"/>
    </location>
</feature>
<dbReference type="OrthoDB" id="3050848at2759"/>
<dbReference type="AlphaFoldDB" id="A0A9P5N9Q7"/>
<dbReference type="Proteomes" id="UP000724874">
    <property type="component" value="Unassembled WGS sequence"/>
</dbReference>
<keyword evidence="3" id="KW-1185">Reference proteome</keyword>
<organism evidence="2 3">
    <name type="scientific">Gymnopilus junonius</name>
    <name type="common">Spectacular rustgill mushroom</name>
    <name type="synonym">Gymnopilus spectabilis subsp. junonius</name>
    <dbReference type="NCBI Taxonomy" id="109634"/>
    <lineage>
        <taxon>Eukaryota</taxon>
        <taxon>Fungi</taxon>
        <taxon>Dikarya</taxon>
        <taxon>Basidiomycota</taxon>
        <taxon>Agaricomycotina</taxon>
        <taxon>Agaricomycetes</taxon>
        <taxon>Agaricomycetidae</taxon>
        <taxon>Agaricales</taxon>
        <taxon>Agaricineae</taxon>
        <taxon>Hymenogastraceae</taxon>
        <taxon>Gymnopilus</taxon>
    </lineage>
</organism>
<sequence length="152" mass="16831">MFTFPFALSIITLFIIPTVTILERRARKRESRLTLLSTVVFELPLLVLFLLLWFVCAHTGIAEFFGPFRHCDRGQGVGVVAAGLDVPSHCKVVAVVHGSSWLTCFAFLIISAFTGLFALLALLRQGSNVFTLRLSELSMTGQPLSSNRKMTQ</sequence>
<keyword evidence="1" id="KW-1133">Transmembrane helix</keyword>
<gene>
    <name evidence="2" type="ORF">CPB84DRAFT_1795520</name>
</gene>
<accession>A0A9P5N9Q7</accession>
<feature type="transmembrane region" description="Helical" evidence="1">
    <location>
        <begin position="100"/>
        <end position="123"/>
    </location>
</feature>
<protein>
    <submittedName>
        <fullName evidence="2">Uncharacterized protein</fullName>
    </submittedName>
</protein>
<dbReference type="EMBL" id="JADNYJ010000177">
    <property type="protein sequence ID" value="KAF8876875.1"/>
    <property type="molecule type" value="Genomic_DNA"/>
</dbReference>
<evidence type="ECO:0000313" key="3">
    <source>
        <dbReference type="Proteomes" id="UP000724874"/>
    </source>
</evidence>
<proteinExistence type="predicted"/>
<evidence type="ECO:0000256" key="1">
    <source>
        <dbReference type="SAM" id="Phobius"/>
    </source>
</evidence>
<keyword evidence="1" id="KW-0812">Transmembrane</keyword>
<reference evidence="2" key="1">
    <citation type="submission" date="2020-11" db="EMBL/GenBank/DDBJ databases">
        <authorList>
            <consortium name="DOE Joint Genome Institute"/>
            <person name="Ahrendt S."/>
            <person name="Riley R."/>
            <person name="Andreopoulos W."/>
            <person name="LaButti K."/>
            <person name="Pangilinan J."/>
            <person name="Ruiz-duenas F.J."/>
            <person name="Barrasa J.M."/>
            <person name="Sanchez-Garcia M."/>
            <person name="Camarero S."/>
            <person name="Miyauchi S."/>
            <person name="Serrano A."/>
            <person name="Linde D."/>
            <person name="Babiker R."/>
            <person name="Drula E."/>
            <person name="Ayuso-Fernandez I."/>
            <person name="Pacheco R."/>
            <person name="Padilla G."/>
            <person name="Ferreira P."/>
            <person name="Barriuso J."/>
            <person name="Kellner H."/>
            <person name="Castanera R."/>
            <person name="Alfaro M."/>
            <person name="Ramirez L."/>
            <person name="Pisabarro A.G."/>
            <person name="Kuo A."/>
            <person name="Tritt A."/>
            <person name="Lipzen A."/>
            <person name="He G."/>
            <person name="Yan M."/>
            <person name="Ng V."/>
            <person name="Cullen D."/>
            <person name="Martin F."/>
            <person name="Rosso M.-N."/>
            <person name="Henrissat B."/>
            <person name="Hibbett D."/>
            <person name="Martinez A.T."/>
            <person name="Grigoriev I.V."/>
        </authorList>
    </citation>
    <scope>NUCLEOTIDE SEQUENCE</scope>
    <source>
        <strain evidence="2">AH 44721</strain>
    </source>
</reference>
<evidence type="ECO:0000313" key="2">
    <source>
        <dbReference type="EMBL" id="KAF8876875.1"/>
    </source>
</evidence>
<feature type="transmembrane region" description="Helical" evidence="1">
    <location>
        <begin position="34"/>
        <end position="55"/>
    </location>
</feature>
<comment type="caution">
    <text evidence="2">The sequence shown here is derived from an EMBL/GenBank/DDBJ whole genome shotgun (WGS) entry which is preliminary data.</text>
</comment>
<keyword evidence="1" id="KW-0472">Membrane</keyword>